<dbReference type="AlphaFoldDB" id="A0A6N8IHX6"/>
<dbReference type="EMBL" id="WPOC01000008">
    <property type="protein sequence ID" value="MVN14970.1"/>
    <property type="molecule type" value="Genomic_DNA"/>
</dbReference>
<dbReference type="RefSeq" id="WP_157005074.1">
    <property type="nucleotide sequence ID" value="NZ_DBEZYS010000012.1"/>
</dbReference>
<protein>
    <submittedName>
        <fullName evidence="1">Uncharacterized protein</fullName>
    </submittedName>
</protein>
<name>A0A6N8IHX6_9ACTN</name>
<sequence length="323" mass="35444">MIDLIYTDADGVEQGIAKAYSLDLAYGDDENDFELTLPVDMQLEERSFFYIDGTEWGGIVRGGKESTMDEAPAYAATGKTWHGILASTYICPASGEDYVTVSGEANAVMGAVLERVGLAGVFDASPDDSGFEVSHQFERFTDCYSGFRKMLKSSGAKLKIDKQSGRKPMLYAAPIGVYLDSEEANRYGYEIEWDTPVNHLICLGKGELAERTVIHLYADKEGNVSRTQTLFGLDEVQEVYDYSNAEDDEILEKGAEKLKEMQDVHKIELSLQEGAVFDVDDIVGATSLRGMSVTSSVTKVIVKIGEDGIPQTTNEIGNLVRKT</sequence>
<keyword evidence="2" id="KW-1185">Reference proteome</keyword>
<reference evidence="1 2" key="1">
    <citation type="submission" date="2019-11" db="EMBL/GenBank/DDBJ databases">
        <title>Whole genome shotgun sequencing (WGS) data from Adlercreutzia equolifaciens ResAG-91, Eggerthella lenta MRI-F36, MRI-F37, MRI-F40, ResAG-49, ResAG-88, ResAG-121, ResAG-145, and Gordonibacter sp. ResAG-5, ResAG-26, ResAG-43, ResAG-50, ResAG-59.</title>
        <authorList>
            <person name="Stoll D.A."/>
            <person name="Danylec N."/>
            <person name="Franz C.M.A.P."/>
            <person name="Huch M."/>
        </authorList>
    </citation>
    <scope>NUCLEOTIDE SEQUENCE [LARGE SCALE GENOMIC DNA]</scope>
    <source>
        <strain evidence="1 2">ResAG-59</strain>
    </source>
</reference>
<dbReference type="Proteomes" id="UP000468327">
    <property type="component" value="Unassembled WGS sequence"/>
</dbReference>
<accession>A0A6N8IHX6</accession>
<organism evidence="1 2">
    <name type="scientific">Gordonibacter urolithinfaciens</name>
    <dbReference type="NCBI Taxonomy" id="1335613"/>
    <lineage>
        <taxon>Bacteria</taxon>
        <taxon>Bacillati</taxon>
        <taxon>Actinomycetota</taxon>
        <taxon>Coriobacteriia</taxon>
        <taxon>Eggerthellales</taxon>
        <taxon>Eggerthellaceae</taxon>
        <taxon>Gordonibacter</taxon>
    </lineage>
</organism>
<proteinExistence type="predicted"/>
<gene>
    <name evidence="1" type="ORF">GO738_06320</name>
</gene>
<comment type="caution">
    <text evidence="1">The sequence shown here is derived from an EMBL/GenBank/DDBJ whole genome shotgun (WGS) entry which is preliminary data.</text>
</comment>
<evidence type="ECO:0000313" key="1">
    <source>
        <dbReference type="EMBL" id="MVN14970.1"/>
    </source>
</evidence>
<evidence type="ECO:0000313" key="2">
    <source>
        <dbReference type="Proteomes" id="UP000468327"/>
    </source>
</evidence>